<evidence type="ECO:0000313" key="3">
    <source>
        <dbReference type="Proteomes" id="UP000178117"/>
    </source>
</evidence>
<sequence>MFKPKSKSQQGSILIFTVLMLGGIMAIVLSMSTIAGPKVRTVVNAGSGSINALYAAESIIEWCIYTNRGNPALPQPAMSNGASYTLTPAGCSASPTTNQAIGTYQGVSRSLQMETLE</sequence>
<dbReference type="STRING" id="1802685.A3C88_01710"/>
<dbReference type="AlphaFoldDB" id="A0A1F8FTU7"/>
<protein>
    <recommendedName>
        <fullName evidence="4">Type 4 fimbrial biogenesis protein PilX N-terminal domain-containing protein</fullName>
    </recommendedName>
</protein>
<evidence type="ECO:0000256" key="1">
    <source>
        <dbReference type="SAM" id="Phobius"/>
    </source>
</evidence>
<proteinExistence type="predicted"/>
<keyword evidence="1" id="KW-0472">Membrane</keyword>
<keyword evidence="1" id="KW-1133">Transmembrane helix</keyword>
<evidence type="ECO:0000313" key="2">
    <source>
        <dbReference type="EMBL" id="OGN16577.1"/>
    </source>
</evidence>
<comment type="caution">
    <text evidence="2">The sequence shown here is derived from an EMBL/GenBank/DDBJ whole genome shotgun (WGS) entry which is preliminary data.</text>
</comment>
<gene>
    <name evidence="2" type="ORF">A3C88_01710</name>
</gene>
<accession>A0A1F8FTU7</accession>
<name>A0A1F8FTU7_9BACT</name>
<dbReference type="EMBL" id="MGJZ01000029">
    <property type="protein sequence ID" value="OGN16577.1"/>
    <property type="molecule type" value="Genomic_DNA"/>
</dbReference>
<reference evidence="2 3" key="1">
    <citation type="journal article" date="2016" name="Nat. Commun.">
        <title>Thousands of microbial genomes shed light on interconnected biogeochemical processes in an aquifer system.</title>
        <authorList>
            <person name="Anantharaman K."/>
            <person name="Brown C.T."/>
            <person name="Hug L.A."/>
            <person name="Sharon I."/>
            <person name="Castelle C.J."/>
            <person name="Probst A.J."/>
            <person name="Thomas B.C."/>
            <person name="Singh A."/>
            <person name="Wilkins M.J."/>
            <person name="Karaoz U."/>
            <person name="Brodie E.L."/>
            <person name="Williams K.H."/>
            <person name="Hubbard S.S."/>
            <person name="Banfield J.F."/>
        </authorList>
    </citation>
    <scope>NUCLEOTIDE SEQUENCE [LARGE SCALE GENOMIC DNA]</scope>
</reference>
<feature type="transmembrane region" description="Helical" evidence="1">
    <location>
        <begin position="12"/>
        <end position="31"/>
    </location>
</feature>
<keyword evidence="1" id="KW-0812">Transmembrane</keyword>
<evidence type="ECO:0008006" key="4">
    <source>
        <dbReference type="Google" id="ProtNLM"/>
    </source>
</evidence>
<dbReference type="Proteomes" id="UP000178117">
    <property type="component" value="Unassembled WGS sequence"/>
</dbReference>
<organism evidence="2 3">
    <name type="scientific">Candidatus Yanofskybacteria bacterium RIFCSPHIGHO2_02_FULL_50_12</name>
    <dbReference type="NCBI Taxonomy" id="1802685"/>
    <lineage>
        <taxon>Bacteria</taxon>
        <taxon>Candidatus Yanofskyibacteriota</taxon>
    </lineage>
</organism>